<evidence type="ECO:0000256" key="2">
    <source>
        <dbReference type="ARBA" id="ARBA00022553"/>
    </source>
</evidence>
<keyword evidence="2 8" id="KW-0597">Phosphoprotein</keyword>
<dbReference type="InterPro" id="IPR036388">
    <property type="entry name" value="WH-like_DNA-bd_sf"/>
</dbReference>
<dbReference type="Pfam" id="PF00072">
    <property type="entry name" value="Response_reg"/>
    <property type="match status" value="1"/>
</dbReference>
<dbReference type="GO" id="GO:0005829">
    <property type="term" value="C:cytosol"/>
    <property type="evidence" value="ECO:0007669"/>
    <property type="project" value="TreeGrafter"/>
</dbReference>
<dbReference type="Proteomes" id="UP000094067">
    <property type="component" value="Unassembled WGS sequence"/>
</dbReference>
<dbReference type="GO" id="GO:0000156">
    <property type="term" value="F:phosphorelay response regulator activity"/>
    <property type="evidence" value="ECO:0007669"/>
    <property type="project" value="TreeGrafter"/>
</dbReference>
<dbReference type="InterPro" id="IPR011006">
    <property type="entry name" value="CheY-like_superfamily"/>
</dbReference>
<gene>
    <name evidence="12" type="primary">phoP_5</name>
    <name evidence="12" type="ORF">BEI61_05027</name>
</gene>
<organism evidence="12 13">
    <name type="scientific">Eisenbergiella tayi</name>
    <dbReference type="NCBI Taxonomy" id="1432052"/>
    <lineage>
        <taxon>Bacteria</taxon>
        <taxon>Bacillati</taxon>
        <taxon>Bacillota</taxon>
        <taxon>Clostridia</taxon>
        <taxon>Lachnospirales</taxon>
        <taxon>Lachnospiraceae</taxon>
        <taxon>Eisenbergiella</taxon>
    </lineage>
</organism>
<keyword evidence="4" id="KW-0805">Transcription regulation</keyword>
<evidence type="ECO:0000313" key="13">
    <source>
        <dbReference type="Proteomes" id="UP000094067"/>
    </source>
</evidence>
<dbReference type="PANTHER" id="PTHR48111">
    <property type="entry name" value="REGULATOR OF RPOS"/>
    <property type="match status" value="1"/>
</dbReference>
<sequence>MPESGCSGTGGVPIAALLIVEDDKKTNEAICEYLKSAGHETIPAYDGAEAIQIFREKKIDLAVLDIMLPKITGLAVLHEIRRTSLLPVLMLTAIEEEDTQVQSFDEQADDYITKPFSMVLLGKRITALLRRSGQGVIPDTMTFGEVTVDFSGYSAWDREGKIELTPREIDLLRLFVEHKGLVLTRNQILDELWGDDNPIFDRTIDTYVKNLRKKCRFDRIITVKGIGYKYEERK</sequence>
<evidence type="ECO:0000256" key="3">
    <source>
        <dbReference type="ARBA" id="ARBA00023012"/>
    </source>
</evidence>
<dbReference type="SMART" id="SM00862">
    <property type="entry name" value="Trans_reg_C"/>
    <property type="match status" value="1"/>
</dbReference>
<evidence type="ECO:0000256" key="6">
    <source>
        <dbReference type="ARBA" id="ARBA00023163"/>
    </source>
</evidence>
<evidence type="ECO:0000259" key="10">
    <source>
        <dbReference type="PROSITE" id="PS50110"/>
    </source>
</evidence>
<dbReference type="PATRIC" id="fig|1432052.4.peg.5589"/>
<evidence type="ECO:0000256" key="7">
    <source>
        <dbReference type="ARBA" id="ARBA00024867"/>
    </source>
</evidence>
<feature type="domain" description="Response regulatory" evidence="10">
    <location>
        <begin position="16"/>
        <end position="129"/>
    </location>
</feature>
<reference evidence="12 13" key="1">
    <citation type="submission" date="2016-07" db="EMBL/GenBank/DDBJ databases">
        <title>Characterization of isolates of Eisenbergiella tayi derived from blood cultures, using whole genome sequencing.</title>
        <authorList>
            <person name="Burdz T."/>
            <person name="Wiebe D."/>
            <person name="Huynh C."/>
            <person name="Bernard K."/>
        </authorList>
    </citation>
    <scope>NUCLEOTIDE SEQUENCE [LARGE SCALE GENOMIC DNA]</scope>
    <source>
        <strain evidence="12 13">NML 110608</strain>
    </source>
</reference>
<dbReference type="CDD" id="cd00383">
    <property type="entry name" value="trans_reg_C"/>
    <property type="match status" value="1"/>
</dbReference>
<evidence type="ECO:0000256" key="5">
    <source>
        <dbReference type="ARBA" id="ARBA00023125"/>
    </source>
</evidence>
<dbReference type="PANTHER" id="PTHR48111:SF21">
    <property type="entry name" value="DNA-BINDING DUAL MASTER TRANSCRIPTIONAL REGULATOR RPAA"/>
    <property type="match status" value="1"/>
</dbReference>
<evidence type="ECO:0000256" key="1">
    <source>
        <dbReference type="ARBA" id="ARBA00018672"/>
    </source>
</evidence>
<dbReference type="GO" id="GO:0032993">
    <property type="term" value="C:protein-DNA complex"/>
    <property type="evidence" value="ECO:0007669"/>
    <property type="project" value="TreeGrafter"/>
</dbReference>
<keyword evidence="6" id="KW-0804">Transcription</keyword>
<comment type="caution">
    <text evidence="12">The sequence shown here is derived from an EMBL/GenBank/DDBJ whole genome shotgun (WGS) entry which is preliminary data.</text>
</comment>
<feature type="domain" description="OmpR/PhoB-type" evidence="11">
    <location>
        <begin position="138"/>
        <end position="232"/>
    </location>
</feature>
<evidence type="ECO:0000313" key="12">
    <source>
        <dbReference type="EMBL" id="ODM04223.1"/>
    </source>
</evidence>
<dbReference type="AlphaFoldDB" id="A0A1E3A637"/>
<keyword evidence="3" id="KW-0902">Two-component regulatory system</keyword>
<dbReference type="GO" id="GO:0006355">
    <property type="term" value="P:regulation of DNA-templated transcription"/>
    <property type="evidence" value="ECO:0007669"/>
    <property type="project" value="InterPro"/>
</dbReference>
<dbReference type="FunFam" id="3.40.50.2300:FF:000001">
    <property type="entry name" value="DNA-binding response regulator PhoB"/>
    <property type="match status" value="1"/>
</dbReference>
<feature type="DNA-binding region" description="OmpR/PhoB-type" evidence="9">
    <location>
        <begin position="138"/>
        <end position="232"/>
    </location>
</feature>
<dbReference type="Gene3D" id="1.10.10.10">
    <property type="entry name" value="Winged helix-like DNA-binding domain superfamily/Winged helix DNA-binding domain"/>
    <property type="match status" value="1"/>
</dbReference>
<evidence type="ECO:0000259" key="11">
    <source>
        <dbReference type="PROSITE" id="PS51755"/>
    </source>
</evidence>
<keyword evidence="5 9" id="KW-0238">DNA-binding</keyword>
<proteinExistence type="predicted"/>
<dbReference type="InterPro" id="IPR001867">
    <property type="entry name" value="OmpR/PhoB-type_DNA-bd"/>
</dbReference>
<dbReference type="Pfam" id="PF00486">
    <property type="entry name" value="Trans_reg_C"/>
    <property type="match status" value="1"/>
</dbReference>
<dbReference type="PROSITE" id="PS50110">
    <property type="entry name" value="RESPONSE_REGULATORY"/>
    <property type="match status" value="1"/>
</dbReference>
<dbReference type="EMBL" id="MCGH01000003">
    <property type="protein sequence ID" value="ODM04223.1"/>
    <property type="molecule type" value="Genomic_DNA"/>
</dbReference>
<dbReference type="InterPro" id="IPR039420">
    <property type="entry name" value="WalR-like"/>
</dbReference>
<dbReference type="CDD" id="cd17574">
    <property type="entry name" value="REC_OmpR"/>
    <property type="match status" value="1"/>
</dbReference>
<name>A0A1E3A637_9FIRM</name>
<protein>
    <recommendedName>
        <fullName evidence="1">Stage 0 sporulation protein A homolog</fullName>
    </recommendedName>
</protein>
<dbReference type="InterPro" id="IPR001789">
    <property type="entry name" value="Sig_transdc_resp-reg_receiver"/>
</dbReference>
<dbReference type="SMART" id="SM00448">
    <property type="entry name" value="REC"/>
    <property type="match status" value="1"/>
</dbReference>
<dbReference type="Gene3D" id="3.40.50.2300">
    <property type="match status" value="1"/>
</dbReference>
<accession>A0A1E3A637</accession>
<dbReference type="SUPFAM" id="SSF52172">
    <property type="entry name" value="CheY-like"/>
    <property type="match status" value="1"/>
</dbReference>
<evidence type="ECO:0000256" key="8">
    <source>
        <dbReference type="PROSITE-ProRule" id="PRU00169"/>
    </source>
</evidence>
<dbReference type="GO" id="GO:0000976">
    <property type="term" value="F:transcription cis-regulatory region binding"/>
    <property type="evidence" value="ECO:0007669"/>
    <property type="project" value="TreeGrafter"/>
</dbReference>
<comment type="function">
    <text evidence="7">May play the central regulatory role in sporulation. It may be an element of the effector pathway responsible for the activation of sporulation genes in response to nutritional stress. Spo0A may act in concert with spo0H (a sigma factor) to control the expression of some genes that are critical to the sporulation process.</text>
</comment>
<evidence type="ECO:0000256" key="9">
    <source>
        <dbReference type="PROSITE-ProRule" id="PRU01091"/>
    </source>
</evidence>
<feature type="modified residue" description="4-aspartylphosphate" evidence="8">
    <location>
        <position position="65"/>
    </location>
</feature>
<evidence type="ECO:0000256" key="4">
    <source>
        <dbReference type="ARBA" id="ARBA00023015"/>
    </source>
</evidence>
<dbReference type="PROSITE" id="PS51755">
    <property type="entry name" value="OMPR_PHOB"/>
    <property type="match status" value="1"/>
</dbReference>